<dbReference type="OrthoDB" id="5582146at2759"/>
<reference evidence="2 3" key="1">
    <citation type="journal article" date="2019" name="New Phytol.">
        <title>Comparative genomics reveals unique wood-decay strategies and fruiting body development in the Schizophyllaceae.</title>
        <authorList>
            <person name="Almasi E."/>
            <person name="Sahu N."/>
            <person name="Krizsan K."/>
            <person name="Balint B."/>
            <person name="Kovacs G.M."/>
            <person name="Kiss B."/>
            <person name="Cseklye J."/>
            <person name="Drula E."/>
            <person name="Henrissat B."/>
            <person name="Nagy I."/>
            <person name="Chovatia M."/>
            <person name="Adam C."/>
            <person name="LaButti K."/>
            <person name="Lipzen A."/>
            <person name="Riley R."/>
            <person name="Grigoriev I.V."/>
            <person name="Nagy L.G."/>
        </authorList>
    </citation>
    <scope>NUCLEOTIDE SEQUENCE [LARGE SCALE GENOMIC DNA]</scope>
    <source>
        <strain evidence="2 3">NL-1724</strain>
    </source>
</reference>
<feature type="compositionally biased region" description="Polar residues" evidence="1">
    <location>
        <begin position="114"/>
        <end position="125"/>
    </location>
</feature>
<evidence type="ECO:0000313" key="3">
    <source>
        <dbReference type="Proteomes" id="UP000320762"/>
    </source>
</evidence>
<sequence>MDVQQSAPTLPPFGDPAFAPALFSLIRDAAPLNAPVDPVLIQSILLCLVAGDKHLIFRTALEDVSATAKAALVTLSAIFGLTCHRLKLGSHRRAPSHDEHDAATAFLRSLFLPSSQRTGSRNDPVSTKRMSGRKKRRSSGSSSQRPSLYNHWRPSPRPPTPQSPLKNNVQLTPRISPNEISYGGDNESVDDPFASFGRSKGAPSETHPTVVRPVPHTYSDPPPQQASPTLDLPSALVITGLEAADDVVQRALQRVMTEKCVILEEATAFPGRRSSTPMGRSHHGEEGQTIHRFPHDFVVVYVCALEPCDRPPIHRALLDKFSMSVNLVLQPNTRQILKNLNTPSYLTPAFSSSPTSTPLSISCALPAQSWPNRLAAFPPTLLASMRRACARAALSPALEVYLADLFAATRHHPELDGMLLTVRCQAEAEHLARAGRVLGRDASGMELLHVEADAIVDDASGSLTIDYRGEAALVDPFRDMQDDEGSALDVSDADVARIFPRVVSHRLRVRAGPEDQILGSVAYGAVAKESAGEVAWRDGRSVKDVLVRILADV</sequence>
<dbReference type="Proteomes" id="UP000320762">
    <property type="component" value="Unassembled WGS sequence"/>
</dbReference>
<keyword evidence="3" id="KW-1185">Reference proteome</keyword>
<name>A0A550CX79_9AGAR</name>
<evidence type="ECO:0000313" key="2">
    <source>
        <dbReference type="EMBL" id="TRM69373.1"/>
    </source>
</evidence>
<dbReference type="EMBL" id="VDMD01000001">
    <property type="protein sequence ID" value="TRM69373.1"/>
    <property type="molecule type" value="Genomic_DNA"/>
</dbReference>
<evidence type="ECO:0000256" key="1">
    <source>
        <dbReference type="SAM" id="MobiDB-lite"/>
    </source>
</evidence>
<accession>A0A550CX79</accession>
<protein>
    <submittedName>
        <fullName evidence="2">Uncharacterized protein</fullName>
    </submittedName>
</protein>
<comment type="caution">
    <text evidence="2">The sequence shown here is derived from an EMBL/GenBank/DDBJ whole genome shotgun (WGS) entry which is preliminary data.</text>
</comment>
<organism evidence="2 3">
    <name type="scientific">Schizophyllum amplum</name>
    <dbReference type="NCBI Taxonomy" id="97359"/>
    <lineage>
        <taxon>Eukaryota</taxon>
        <taxon>Fungi</taxon>
        <taxon>Dikarya</taxon>
        <taxon>Basidiomycota</taxon>
        <taxon>Agaricomycotina</taxon>
        <taxon>Agaricomycetes</taxon>
        <taxon>Agaricomycetidae</taxon>
        <taxon>Agaricales</taxon>
        <taxon>Schizophyllaceae</taxon>
        <taxon>Schizophyllum</taxon>
    </lineage>
</organism>
<dbReference type="AlphaFoldDB" id="A0A550CX79"/>
<proteinExistence type="predicted"/>
<gene>
    <name evidence="2" type="ORF">BD626DRAFT_473855</name>
</gene>
<feature type="region of interest" description="Disordered" evidence="1">
    <location>
        <begin position="114"/>
        <end position="170"/>
    </location>
</feature>